<comment type="caution">
    <text evidence="4">The sequence shown here is derived from an EMBL/GenBank/DDBJ whole genome shotgun (WGS) entry which is preliminary data.</text>
</comment>
<protein>
    <recommendedName>
        <fullName evidence="3">SecDF P1 head subdomain domain-containing protein</fullName>
    </recommendedName>
</protein>
<feature type="transmembrane region" description="Helical" evidence="2">
    <location>
        <begin position="30"/>
        <end position="51"/>
    </location>
</feature>
<dbReference type="Proteomes" id="UP000292695">
    <property type="component" value="Unassembled WGS sequence"/>
</dbReference>
<sequence length="210" mass="21276">MFFHDTAAEPALSGAAAVCAGSAEAVAGPVLIVGGLVLLLVVLIVTGLVLIMNRGDGKPAAVSESTPPARTKPSDPKAVEFRRVLTSKPGRCATPSPAGTACDDQGNLYTLGKVELDGSNVSEVKAGYDPARGTSWYVNLTLDAQGAKLFGQLTGSIAKQQPPANQLAIVIHGEVAAAPAVQSEITGGQVQISGGYTRATAEALAKKITG</sequence>
<organism evidence="4 5">
    <name type="scientific">Kribbella sindirgiensis</name>
    <dbReference type="NCBI Taxonomy" id="1124744"/>
    <lineage>
        <taxon>Bacteria</taxon>
        <taxon>Bacillati</taxon>
        <taxon>Actinomycetota</taxon>
        <taxon>Actinomycetes</taxon>
        <taxon>Propionibacteriales</taxon>
        <taxon>Kribbellaceae</taxon>
        <taxon>Kribbella</taxon>
    </lineage>
</organism>
<dbReference type="OrthoDB" id="3543927at2"/>
<dbReference type="EMBL" id="SJKA01000021">
    <property type="protein sequence ID" value="TCC20554.1"/>
    <property type="molecule type" value="Genomic_DNA"/>
</dbReference>
<evidence type="ECO:0000259" key="3">
    <source>
        <dbReference type="Pfam" id="PF22599"/>
    </source>
</evidence>
<dbReference type="Gene3D" id="3.30.1360.200">
    <property type="match status" value="1"/>
</dbReference>
<feature type="domain" description="SecDF P1 head subdomain" evidence="3">
    <location>
        <begin position="104"/>
        <end position="207"/>
    </location>
</feature>
<keyword evidence="5" id="KW-1185">Reference proteome</keyword>
<evidence type="ECO:0000256" key="2">
    <source>
        <dbReference type="SAM" id="Phobius"/>
    </source>
</evidence>
<evidence type="ECO:0000313" key="4">
    <source>
        <dbReference type="EMBL" id="TCC20554.1"/>
    </source>
</evidence>
<dbReference type="Pfam" id="PF22599">
    <property type="entry name" value="SecDF_P1_head"/>
    <property type="match status" value="1"/>
</dbReference>
<accession>A0A4R0I2C2</accession>
<gene>
    <name evidence="4" type="ORF">E0H50_36595</name>
</gene>
<reference evidence="4 5" key="1">
    <citation type="submission" date="2019-02" db="EMBL/GenBank/DDBJ databases">
        <title>Kribbella capetownensis sp. nov. and Kribbella speibonae sp. nov., isolated from soil.</title>
        <authorList>
            <person name="Curtis S.M."/>
            <person name="Norton I."/>
            <person name="Everest G.J."/>
            <person name="Meyers P.R."/>
        </authorList>
    </citation>
    <scope>NUCLEOTIDE SEQUENCE [LARGE SCALE GENOMIC DNA]</scope>
    <source>
        <strain evidence="4 5">DSM 27082</strain>
    </source>
</reference>
<name>A0A4R0I2C2_9ACTN</name>
<proteinExistence type="predicted"/>
<feature type="region of interest" description="Disordered" evidence="1">
    <location>
        <begin position="57"/>
        <end position="77"/>
    </location>
</feature>
<dbReference type="InterPro" id="IPR054384">
    <property type="entry name" value="SecDF_P1_head"/>
</dbReference>
<evidence type="ECO:0000256" key="1">
    <source>
        <dbReference type="SAM" id="MobiDB-lite"/>
    </source>
</evidence>
<evidence type="ECO:0000313" key="5">
    <source>
        <dbReference type="Proteomes" id="UP000292695"/>
    </source>
</evidence>
<keyword evidence="2" id="KW-0812">Transmembrane</keyword>
<keyword evidence="2" id="KW-1133">Transmembrane helix</keyword>
<keyword evidence="2" id="KW-0472">Membrane</keyword>
<dbReference type="AlphaFoldDB" id="A0A4R0I2C2"/>
<dbReference type="RefSeq" id="WP_131295611.1">
    <property type="nucleotide sequence ID" value="NZ_SJKA01000021.1"/>
</dbReference>